<keyword evidence="4" id="KW-0539">Nucleus</keyword>
<proteinExistence type="predicted"/>
<name>A0AAD8MLA3_9APIA</name>
<evidence type="ECO:0000256" key="3">
    <source>
        <dbReference type="ARBA" id="ARBA00023163"/>
    </source>
</evidence>
<evidence type="ECO:0000256" key="1">
    <source>
        <dbReference type="ARBA" id="ARBA00023012"/>
    </source>
</evidence>
<comment type="caution">
    <text evidence="7">The sequence shown here is derived from an EMBL/GenBank/DDBJ whole genome shotgun (WGS) entry which is preliminary data.</text>
</comment>
<dbReference type="GO" id="GO:0000160">
    <property type="term" value="P:phosphorelay signal transduction system"/>
    <property type="evidence" value="ECO:0007669"/>
    <property type="project" value="UniProtKB-KW"/>
</dbReference>
<dbReference type="PANTHER" id="PTHR43874">
    <property type="entry name" value="TWO-COMPONENT RESPONSE REGULATOR"/>
    <property type="match status" value="1"/>
</dbReference>
<organism evidence="7 8">
    <name type="scientific">Heracleum sosnowskyi</name>
    <dbReference type="NCBI Taxonomy" id="360622"/>
    <lineage>
        <taxon>Eukaryota</taxon>
        <taxon>Viridiplantae</taxon>
        <taxon>Streptophyta</taxon>
        <taxon>Embryophyta</taxon>
        <taxon>Tracheophyta</taxon>
        <taxon>Spermatophyta</taxon>
        <taxon>Magnoliopsida</taxon>
        <taxon>eudicotyledons</taxon>
        <taxon>Gunneridae</taxon>
        <taxon>Pentapetalae</taxon>
        <taxon>asterids</taxon>
        <taxon>campanulids</taxon>
        <taxon>Apiales</taxon>
        <taxon>Apiaceae</taxon>
        <taxon>Apioideae</taxon>
        <taxon>apioid superclade</taxon>
        <taxon>Tordylieae</taxon>
        <taxon>Tordyliinae</taxon>
        <taxon>Heracleum</taxon>
    </lineage>
</organism>
<keyword evidence="5" id="KW-0597">Phosphoprotein</keyword>
<dbReference type="NCBIfam" id="TIGR01557">
    <property type="entry name" value="myb_SHAQKYF"/>
    <property type="match status" value="1"/>
</dbReference>
<keyword evidence="2" id="KW-0805">Transcription regulation</keyword>
<dbReference type="EMBL" id="JAUIZM010000006">
    <property type="protein sequence ID" value="KAK1380475.1"/>
    <property type="molecule type" value="Genomic_DNA"/>
</dbReference>
<reference evidence="7" key="1">
    <citation type="submission" date="2023-02" db="EMBL/GenBank/DDBJ databases">
        <title>Genome of toxic invasive species Heracleum sosnowskyi carries increased number of genes despite the absence of recent whole-genome duplications.</title>
        <authorList>
            <person name="Schelkunov M."/>
            <person name="Shtratnikova V."/>
            <person name="Makarenko M."/>
            <person name="Klepikova A."/>
            <person name="Omelchenko D."/>
            <person name="Novikova G."/>
            <person name="Obukhova E."/>
            <person name="Bogdanov V."/>
            <person name="Penin A."/>
            <person name="Logacheva M."/>
        </authorList>
    </citation>
    <scope>NUCLEOTIDE SEQUENCE</scope>
    <source>
        <strain evidence="7">Hsosn_3</strain>
        <tissue evidence="7">Leaf</tissue>
    </source>
</reference>
<keyword evidence="1" id="KW-0902">Two-component regulatory system</keyword>
<protein>
    <recommendedName>
        <fullName evidence="6">Response regulatory domain-containing protein</fullName>
    </recommendedName>
</protein>
<evidence type="ECO:0000313" key="7">
    <source>
        <dbReference type="EMBL" id="KAK1380475.1"/>
    </source>
</evidence>
<dbReference type="PROSITE" id="PS50110">
    <property type="entry name" value="RESPONSE_REGULATORY"/>
    <property type="match status" value="1"/>
</dbReference>
<evidence type="ECO:0000256" key="4">
    <source>
        <dbReference type="ARBA" id="ARBA00023242"/>
    </source>
</evidence>
<evidence type="ECO:0000313" key="8">
    <source>
        <dbReference type="Proteomes" id="UP001237642"/>
    </source>
</evidence>
<dbReference type="InterPro" id="IPR006447">
    <property type="entry name" value="Myb_dom_plants"/>
</dbReference>
<dbReference type="SMART" id="SM00448">
    <property type="entry name" value="REC"/>
    <property type="match status" value="1"/>
</dbReference>
<evidence type="ECO:0000259" key="6">
    <source>
        <dbReference type="PROSITE" id="PS50110"/>
    </source>
</evidence>
<feature type="modified residue" description="4-aspartylphosphate" evidence="5">
    <location>
        <position position="75"/>
    </location>
</feature>
<keyword evidence="8" id="KW-1185">Reference proteome</keyword>
<dbReference type="InterPro" id="IPR009057">
    <property type="entry name" value="Homeodomain-like_sf"/>
</dbReference>
<dbReference type="InterPro" id="IPR011006">
    <property type="entry name" value="CheY-like_superfamily"/>
</dbReference>
<dbReference type="Pfam" id="PF00072">
    <property type="entry name" value="Response_reg"/>
    <property type="match status" value="1"/>
</dbReference>
<dbReference type="GO" id="GO:0009736">
    <property type="term" value="P:cytokinin-activated signaling pathway"/>
    <property type="evidence" value="ECO:0007669"/>
    <property type="project" value="InterPro"/>
</dbReference>
<evidence type="ECO:0000256" key="5">
    <source>
        <dbReference type="PROSITE-ProRule" id="PRU00169"/>
    </source>
</evidence>
<dbReference type="Proteomes" id="UP001237642">
    <property type="component" value="Unassembled WGS sequence"/>
</dbReference>
<dbReference type="SUPFAM" id="SSF52172">
    <property type="entry name" value="CheY-like"/>
    <property type="match status" value="1"/>
</dbReference>
<dbReference type="Gene3D" id="3.40.50.2300">
    <property type="match status" value="1"/>
</dbReference>
<evidence type="ECO:0000256" key="2">
    <source>
        <dbReference type="ARBA" id="ARBA00023015"/>
    </source>
</evidence>
<dbReference type="InterPro" id="IPR045279">
    <property type="entry name" value="ARR-like"/>
</dbReference>
<dbReference type="SUPFAM" id="SSF46689">
    <property type="entry name" value="Homeodomain-like"/>
    <property type="match status" value="1"/>
</dbReference>
<keyword evidence="3" id="KW-0804">Transcription</keyword>
<dbReference type="AlphaFoldDB" id="A0AAD8MLA3"/>
<reference evidence="7" key="2">
    <citation type="submission" date="2023-05" db="EMBL/GenBank/DDBJ databases">
        <authorList>
            <person name="Schelkunov M.I."/>
        </authorList>
    </citation>
    <scope>NUCLEOTIDE SEQUENCE</scope>
    <source>
        <strain evidence="7">Hsosn_3</strain>
        <tissue evidence="7">Leaf</tissue>
    </source>
</reference>
<dbReference type="Gene3D" id="1.10.10.60">
    <property type="entry name" value="Homeodomain-like"/>
    <property type="match status" value="1"/>
</dbReference>
<dbReference type="InterPro" id="IPR001789">
    <property type="entry name" value="Sig_transdc_resp-reg_receiver"/>
</dbReference>
<gene>
    <name evidence="7" type="ORF">POM88_027219</name>
</gene>
<accession>A0AAD8MLA3</accession>
<feature type="domain" description="Response regulatory" evidence="6">
    <location>
        <begin position="24"/>
        <end position="142"/>
    </location>
</feature>
<dbReference type="PANTHER" id="PTHR43874:SF87">
    <property type="entry name" value="HTH MYB-TYPE DOMAIN-CONTAINING PROTEIN"/>
    <property type="match status" value="1"/>
</dbReference>
<sequence>MAENNVIDQVGEHNTLPLGAKNVRILLIDHDTDSLMFLASKFEQQSHTVTATESAKLALAFLRERKTSYDAVVADGRMPEMDIYKFVHEVHCEEENIPIMLIFDEKQTQESAREAMVHHGVCYVFSKPLSHGDFTTFWMHIPKVTLTLKRSNIDERNLKRTVANSDEASSSKPKKPRISWNLELNNKFLNAIHVLGENARPGMILSHMNVPNLNNRHVASHLQKHRNETRKNVSSSSIMPSVLPVAPPIVQRQISGMQADRAPQILRSPSWPETLGATSEVVIPSSHQISNGLQTPNQESASNVDVGTDREGSANGIHGEDDVDFWDDFWKGLNEN</sequence>
<dbReference type="GO" id="GO:0003677">
    <property type="term" value="F:DNA binding"/>
    <property type="evidence" value="ECO:0007669"/>
    <property type="project" value="InterPro"/>
</dbReference>